<feature type="region of interest" description="Disordered" evidence="1">
    <location>
        <begin position="93"/>
        <end position="138"/>
    </location>
</feature>
<gene>
    <name evidence="2" type="ORF">FLAG1_11504</name>
</gene>
<dbReference type="Proteomes" id="UP000037904">
    <property type="component" value="Unassembled WGS sequence"/>
</dbReference>
<keyword evidence="3" id="KW-1185">Reference proteome</keyword>
<reference evidence="2 3" key="1">
    <citation type="submission" date="2015-04" db="EMBL/GenBank/DDBJ databases">
        <title>The draft genome sequence of Fusarium langsethiae, a T-2/HT-2 mycotoxin producer.</title>
        <authorList>
            <person name="Lysoe E."/>
            <person name="Divon H.H."/>
            <person name="Terzi V."/>
            <person name="Orru L."/>
            <person name="Lamontanara A."/>
            <person name="Kolseth A.-K."/>
            <person name="Frandsen R.J."/>
            <person name="Nielsen K."/>
            <person name="Thrane U."/>
        </authorList>
    </citation>
    <scope>NUCLEOTIDE SEQUENCE [LARGE SCALE GENOMIC DNA]</scope>
    <source>
        <strain evidence="2 3">Fl201059</strain>
    </source>
</reference>
<evidence type="ECO:0000313" key="3">
    <source>
        <dbReference type="Proteomes" id="UP000037904"/>
    </source>
</evidence>
<sequence>MFRPARHKDLSRCAGVSVGRNKTGVACVGRWSSKAFRKSAIARNADLKKEAKDIMEDANFDTEAHRKGFEFILTELPLQSEVGSEASISGIEELSREERTQVSHQRSARKNRWDKRNVPPTDLSSQKRAGTGTKAHAQVPIAQNTGGSLKENHSGIVRAVVGPVIKRLVLTPDVGHLTASPSATEEPEAVPLRARSKHINTQAAVRYLRDSKLVWPGAMLQRPELEQYSWLTCFPLASAMPMLESFEIKDAVWRDFIPDVPSVFKDSEESLKVLTDRWDSVFQDALLLTFFNPKPSYHLVFFQDTTTGEALAQLPPGPAIDA</sequence>
<protein>
    <submittedName>
        <fullName evidence="2">Uncharacterized protein</fullName>
    </submittedName>
</protein>
<evidence type="ECO:0000256" key="1">
    <source>
        <dbReference type="SAM" id="MobiDB-lite"/>
    </source>
</evidence>
<organism evidence="2 3">
    <name type="scientific">Fusarium langsethiae</name>
    <dbReference type="NCBI Taxonomy" id="179993"/>
    <lineage>
        <taxon>Eukaryota</taxon>
        <taxon>Fungi</taxon>
        <taxon>Dikarya</taxon>
        <taxon>Ascomycota</taxon>
        <taxon>Pezizomycotina</taxon>
        <taxon>Sordariomycetes</taxon>
        <taxon>Hypocreomycetidae</taxon>
        <taxon>Hypocreales</taxon>
        <taxon>Nectriaceae</taxon>
        <taxon>Fusarium</taxon>
    </lineage>
</organism>
<proteinExistence type="predicted"/>
<accession>A0A0M9EMM7</accession>
<dbReference type="EMBL" id="JXCE01000905">
    <property type="protein sequence ID" value="KPA35776.1"/>
    <property type="molecule type" value="Genomic_DNA"/>
</dbReference>
<comment type="caution">
    <text evidence="2">The sequence shown here is derived from an EMBL/GenBank/DDBJ whole genome shotgun (WGS) entry which is preliminary data.</text>
</comment>
<evidence type="ECO:0000313" key="2">
    <source>
        <dbReference type="EMBL" id="KPA35776.1"/>
    </source>
</evidence>
<dbReference type="AlphaFoldDB" id="A0A0M9EMM7"/>
<name>A0A0M9EMM7_FUSLA</name>